<evidence type="ECO:0000313" key="3">
    <source>
        <dbReference type="EMBL" id="MFD1292412.1"/>
    </source>
</evidence>
<sequence>MKKTILLALVLIVSACSKSDDTSSEDSSTIFGEWELYSIAEDGYDELEGEKKFPTIEFISPDAFRQLWYDNDDGTVTDIIGTFTLTGDILTLTETYYNGESVSRSPDLYVDVKITEKTITWGDRYDDGYDSGYETYHLRRLN</sequence>
<proteinExistence type="predicted"/>
<feature type="chain" id="PRO_5045104032" evidence="1">
    <location>
        <begin position="20"/>
        <end position="142"/>
    </location>
</feature>
<accession>A0ABW3WJV3</accession>
<dbReference type="PROSITE" id="PS51257">
    <property type="entry name" value="PROKAR_LIPOPROTEIN"/>
    <property type="match status" value="1"/>
</dbReference>
<dbReference type="Pfam" id="PF13648">
    <property type="entry name" value="Lipocalin_4"/>
    <property type="match status" value="1"/>
</dbReference>
<organism evidence="3 4">
    <name type="scientific">Lutibacter holmesii</name>
    <dbReference type="NCBI Taxonomy" id="1137985"/>
    <lineage>
        <taxon>Bacteria</taxon>
        <taxon>Pseudomonadati</taxon>
        <taxon>Bacteroidota</taxon>
        <taxon>Flavobacteriia</taxon>
        <taxon>Flavobacteriales</taxon>
        <taxon>Flavobacteriaceae</taxon>
        <taxon>Lutibacter</taxon>
    </lineage>
</organism>
<dbReference type="Proteomes" id="UP001597241">
    <property type="component" value="Unassembled WGS sequence"/>
</dbReference>
<feature type="signal peptide" evidence="1">
    <location>
        <begin position="1"/>
        <end position="19"/>
    </location>
</feature>
<reference evidence="4" key="1">
    <citation type="journal article" date="2019" name="Int. J. Syst. Evol. Microbiol.">
        <title>The Global Catalogue of Microorganisms (GCM) 10K type strain sequencing project: providing services to taxonomists for standard genome sequencing and annotation.</title>
        <authorList>
            <consortium name="The Broad Institute Genomics Platform"/>
            <consortium name="The Broad Institute Genome Sequencing Center for Infectious Disease"/>
            <person name="Wu L."/>
            <person name="Ma J."/>
        </authorList>
    </citation>
    <scope>NUCLEOTIDE SEQUENCE [LARGE SCALE GENOMIC DNA]</scope>
    <source>
        <strain evidence="4">CCUG 62221</strain>
    </source>
</reference>
<gene>
    <name evidence="3" type="ORF">ACFQ5N_01075</name>
</gene>
<dbReference type="InterPro" id="IPR024311">
    <property type="entry name" value="Lipocalin-like"/>
</dbReference>
<name>A0ABW3WJV3_9FLAO</name>
<dbReference type="RefSeq" id="WP_386806999.1">
    <property type="nucleotide sequence ID" value="NZ_JBHTMV010000001.1"/>
</dbReference>
<protein>
    <submittedName>
        <fullName evidence="3">Lipocalin family protein</fullName>
    </submittedName>
</protein>
<dbReference type="EMBL" id="JBHTMV010000001">
    <property type="protein sequence ID" value="MFD1292412.1"/>
    <property type="molecule type" value="Genomic_DNA"/>
</dbReference>
<keyword evidence="1" id="KW-0732">Signal</keyword>
<feature type="domain" description="Lipocalin-like" evidence="2">
    <location>
        <begin position="30"/>
        <end position="121"/>
    </location>
</feature>
<evidence type="ECO:0000313" key="4">
    <source>
        <dbReference type="Proteomes" id="UP001597241"/>
    </source>
</evidence>
<evidence type="ECO:0000259" key="2">
    <source>
        <dbReference type="Pfam" id="PF13648"/>
    </source>
</evidence>
<keyword evidence="4" id="KW-1185">Reference proteome</keyword>
<evidence type="ECO:0000256" key="1">
    <source>
        <dbReference type="SAM" id="SignalP"/>
    </source>
</evidence>
<comment type="caution">
    <text evidence="3">The sequence shown here is derived from an EMBL/GenBank/DDBJ whole genome shotgun (WGS) entry which is preliminary data.</text>
</comment>